<gene>
    <name evidence="8" type="ORF">AMSG_04614</name>
</gene>
<dbReference type="Gene3D" id="2.40.40.20">
    <property type="match status" value="1"/>
</dbReference>
<accession>A0A0L0D947</accession>
<evidence type="ECO:0000256" key="1">
    <source>
        <dbReference type="ARBA" id="ARBA00006914"/>
    </source>
</evidence>
<evidence type="ECO:0000256" key="4">
    <source>
        <dbReference type="ARBA" id="ARBA00022840"/>
    </source>
</evidence>
<keyword evidence="9" id="KW-1185">Reference proteome</keyword>
<dbReference type="GO" id="GO:0016887">
    <property type="term" value="F:ATP hydrolysis activity"/>
    <property type="evidence" value="ECO:0007669"/>
    <property type="project" value="InterPro"/>
</dbReference>
<dbReference type="PROSITE" id="PS00674">
    <property type="entry name" value="AAA"/>
    <property type="match status" value="1"/>
</dbReference>
<feature type="domain" description="AAA+ ATPase" evidence="7">
    <location>
        <begin position="265"/>
        <end position="412"/>
    </location>
</feature>
<sequence length="755" mass="80353">MSASAPLLSLSVAKCPSSDAALTNMVYLSPADAAVVDAAAGKSHLAGAPSRNIRLISQHAGRGPFVFVYAADPKIADGTVGLSGMQRKTAQVSMRELLAVEVYAPKVAGSVTLGMIELEVSFRKKTDATDEELNTDVMSAGFLRDFVGQVFTVGQDVLLDYRGIMLVLRVADLRRDGAADAAGRPPRDGLVVDATQIVFTSSNDSAARVKLSGDAAAGPSLFKSDWNFEDLGIGGLDDEFSSIFRRAFSSRTFSPSLIKKLNIRHVKGVLLYGPPGTGKTLMARQIGKMLNAVEPKIVNGPEIFSKYVGDSERNIRELFADAEADQAQYGDSSPLHIIIFDEMDAVVRQRGSRSGDTGAGDQVVNQLLSKIDGVDELDNVLIIGMTNRKDMLDEAILRPGRLEVHIEVSLADYEGRIQIFNIHTKSMRENGLLGTDVSIEELAAATKNYTGAEIAGVVKSASSFALSRHVDVAGMGAGAAAGGDPADTLRVTRDDFLRALEEVRPALGSSDEDYNLIMRAGMIEYGPAFAGLMDAASLLVQQIKRSARTSLVTAVIAGAPGCGKSSIAVKLAADSDIPFVRVISADKFVSLSELSKCDRIVQTFLDAYKSPVSVLIIDDIERILGYSALGARYSNPVLQTLMAYLNKPPPEGHSLIVFATSSSLQALEALGLLSIFDGVLSVPSLTTGAEVTAVLDGLDAFEPAARARVAANFSGSVPIKKLIMMVEMAREAVNPADKFEELLLSNQLDGMVKLN</sequence>
<dbReference type="GO" id="GO:0006891">
    <property type="term" value="P:intra-Golgi vesicle-mediated transport"/>
    <property type="evidence" value="ECO:0007669"/>
    <property type="project" value="TreeGrafter"/>
</dbReference>
<reference evidence="8 9" key="1">
    <citation type="submission" date="2010-05" db="EMBL/GenBank/DDBJ databases">
        <title>The Genome Sequence of Thecamonas trahens ATCC 50062.</title>
        <authorList>
            <consortium name="The Broad Institute Genome Sequencing Platform"/>
            <person name="Russ C."/>
            <person name="Cuomo C."/>
            <person name="Shea T."/>
            <person name="Young S.K."/>
            <person name="Zeng Q."/>
            <person name="Koehrsen M."/>
            <person name="Haas B."/>
            <person name="Borodovsky M."/>
            <person name="Guigo R."/>
            <person name="Alvarado L."/>
            <person name="Berlin A."/>
            <person name="Bochicchio J."/>
            <person name="Borenstein D."/>
            <person name="Chapman S."/>
            <person name="Chen Z."/>
            <person name="Freedman E."/>
            <person name="Gellesch M."/>
            <person name="Goldberg J."/>
            <person name="Griggs A."/>
            <person name="Gujja S."/>
            <person name="Heilman E."/>
            <person name="Heiman D."/>
            <person name="Hepburn T."/>
            <person name="Howarth C."/>
            <person name="Jen D."/>
            <person name="Larson L."/>
            <person name="Mehta T."/>
            <person name="Park D."/>
            <person name="Pearson M."/>
            <person name="Roberts A."/>
            <person name="Saif S."/>
            <person name="Shenoy N."/>
            <person name="Sisk P."/>
            <person name="Stolte C."/>
            <person name="Sykes S."/>
            <person name="Thomson T."/>
            <person name="Walk T."/>
            <person name="White J."/>
            <person name="Yandava C."/>
            <person name="Burger G."/>
            <person name="Gray M.W."/>
            <person name="Holland P.W.H."/>
            <person name="King N."/>
            <person name="Lang F.B.F."/>
            <person name="Roger A.J."/>
            <person name="Ruiz-Trillo I."/>
            <person name="Lander E."/>
            <person name="Nusbaum C."/>
        </authorList>
    </citation>
    <scope>NUCLEOTIDE SEQUENCE [LARGE SCALE GENOMIC DNA]</scope>
    <source>
        <strain evidence="8 9">ATCC 50062</strain>
    </source>
</reference>
<dbReference type="OrthoDB" id="9982946at2759"/>
<dbReference type="InterPro" id="IPR027417">
    <property type="entry name" value="P-loop_NTPase"/>
</dbReference>
<comment type="function">
    <text evidence="6">Required for vesicle-mediated transport. Catalyzes the fusion of transport vesicles within the Golgi cisternae. Is also required for transport from the endoplasmic reticulum to the Golgi stack. Seems to function as a fusion protein required for the delivery of cargo proteins to all compartments of the Golgi stack independent of vesicle origin.</text>
</comment>
<dbReference type="PANTHER" id="PTHR23078">
    <property type="entry name" value="VESICULAR-FUSION PROTEIN NSF"/>
    <property type="match status" value="1"/>
</dbReference>
<keyword evidence="4 6" id="KW-0067">ATP-binding</keyword>
<evidence type="ECO:0000256" key="5">
    <source>
        <dbReference type="ARBA" id="ARBA00022927"/>
    </source>
</evidence>
<evidence type="ECO:0000256" key="6">
    <source>
        <dbReference type="RuleBase" id="RU367045"/>
    </source>
</evidence>
<dbReference type="InterPro" id="IPR009010">
    <property type="entry name" value="Asp_de-COase-like_dom_sf"/>
</dbReference>
<keyword evidence="3 6" id="KW-0547">Nucleotide-binding</keyword>
<evidence type="ECO:0000313" key="8">
    <source>
        <dbReference type="EMBL" id="KNC48869.1"/>
    </source>
</evidence>
<dbReference type="STRING" id="461836.A0A0L0D947"/>
<dbReference type="CDD" id="cd00009">
    <property type="entry name" value="AAA"/>
    <property type="match status" value="1"/>
</dbReference>
<evidence type="ECO:0000256" key="2">
    <source>
        <dbReference type="ARBA" id="ARBA00022448"/>
    </source>
</evidence>
<dbReference type="PANTHER" id="PTHR23078:SF3">
    <property type="entry name" value="VESICLE-FUSING ATPASE"/>
    <property type="match status" value="1"/>
</dbReference>
<dbReference type="InterPro" id="IPR029067">
    <property type="entry name" value="CDC48_domain_2-like_sf"/>
</dbReference>
<dbReference type="InterPro" id="IPR039812">
    <property type="entry name" value="Vesicle-fus_ATPase"/>
</dbReference>
<dbReference type="AlphaFoldDB" id="A0A0L0D947"/>
<dbReference type="GO" id="GO:0046872">
    <property type="term" value="F:metal ion binding"/>
    <property type="evidence" value="ECO:0007669"/>
    <property type="project" value="UniProtKB-UniRule"/>
</dbReference>
<comment type="subcellular location">
    <subcellularLocation>
        <location evidence="6">Cytoplasm</location>
    </subcellularLocation>
</comment>
<dbReference type="Pfam" id="PF00004">
    <property type="entry name" value="AAA"/>
    <property type="match status" value="2"/>
</dbReference>
<keyword evidence="6" id="KW-0963">Cytoplasm</keyword>
<dbReference type="SUPFAM" id="SSF50692">
    <property type="entry name" value="ADC-like"/>
    <property type="match status" value="1"/>
</dbReference>
<dbReference type="Gene3D" id="3.40.50.300">
    <property type="entry name" value="P-loop containing nucleotide triphosphate hydrolases"/>
    <property type="match status" value="2"/>
</dbReference>
<keyword evidence="6" id="KW-0378">Hydrolase</keyword>
<comment type="similarity">
    <text evidence="1 6">Belongs to the AAA ATPase family.</text>
</comment>
<dbReference type="InterPro" id="IPR003960">
    <property type="entry name" value="ATPase_AAA_CS"/>
</dbReference>
<name>A0A0L0D947_THETB</name>
<evidence type="ECO:0000256" key="3">
    <source>
        <dbReference type="ARBA" id="ARBA00022741"/>
    </source>
</evidence>
<comment type="catalytic activity">
    <reaction evidence="6">
        <text>ATP + H2O = ADP + phosphate + H(+)</text>
        <dbReference type="Rhea" id="RHEA:13065"/>
        <dbReference type="ChEBI" id="CHEBI:15377"/>
        <dbReference type="ChEBI" id="CHEBI:15378"/>
        <dbReference type="ChEBI" id="CHEBI:30616"/>
        <dbReference type="ChEBI" id="CHEBI:43474"/>
        <dbReference type="ChEBI" id="CHEBI:456216"/>
        <dbReference type="EC" id="3.6.4.6"/>
    </reaction>
</comment>
<dbReference type="FunFam" id="1.10.8.60:FF:000127">
    <property type="entry name" value="Vesicular-fusion protein SEC18"/>
    <property type="match status" value="1"/>
</dbReference>
<protein>
    <recommendedName>
        <fullName evidence="6">Vesicle-fusing ATPase</fullName>
        <ecNumber evidence="6">3.6.4.6</ecNumber>
    </recommendedName>
</protein>
<dbReference type="InterPro" id="IPR003959">
    <property type="entry name" value="ATPase_AAA_core"/>
</dbReference>
<dbReference type="FunFam" id="3.40.50.300:FF:000187">
    <property type="entry name" value="Vesicular-fusion ATPase SEC18"/>
    <property type="match status" value="1"/>
</dbReference>
<keyword evidence="6" id="KW-0479">Metal-binding</keyword>
<dbReference type="OMA" id="VINWGTP"/>
<dbReference type="FunFam" id="3.40.50.300:FF:000166">
    <property type="entry name" value="vesicle-fusing ATPase isoform X1"/>
    <property type="match status" value="1"/>
</dbReference>
<dbReference type="RefSeq" id="XP_013758289.1">
    <property type="nucleotide sequence ID" value="XM_013902835.1"/>
</dbReference>
<feature type="domain" description="AAA+ ATPase" evidence="7">
    <location>
        <begin position="550"/>
        <end position="686"/>
    </location>
</feature>
<keyword evidence="6" id="KW-0931">ER-Golgi transport</keyword>
<dbReference type="Proteomes" id="UP000054408">
    <property type="component" value="Unassembled WGS sequence"/>
</dbReference>
<evidence type="ECO:0000259" key="7">
    <source>
        <dbReference type="SMART" id="SM00382"/>
    </source>
</evidence>
<dbReference type="EC" id="3.6.4.6" evidence="6"/>
<dbReference type="GO" id="GO:0035494">
    <property type="term" value="P:SNARE complex disassembly"/>
    <property type="evidence" value="ECO:0007669"/>
    <property type="project" value="InterPro"/>
</dbReference>
<keyword evidence="6" id="KW-0460">Magnesium</keyword>
<dbReference type="SMART" id="SM00382">
    <property type="entry name" value="AAA"/>
    <property type="match status" value="2"/>
</dbReference>
<proteinExistence type="inferred from homology"/>
<dbReference type="Gene3D" id="1.10.8.60">
    <property type="match status" value="2"/>
</dbReference>
<organism evidence="8 9">
    <name type="scientific">Thecamonas trahens ATCC 50062</name>
    <dbReference type="NCBI Taxonomy" id="461836"/>
    <lineage>
        <taxon>Eukaryota</taxon>
        <taxon>Apusozoa</taxon>
        <taxon>Apusomonadida</taxon>
        <taxon>Apusomonadidae</taxon>
        <taxon>Thecamonas</taxon>
    </lineage>
</organism>
<dbReference type="Gene3D" id="3.10.330.10">
    <property type="match status" value="1"/>
</dbReference>
<dbReference type="GO" id="GO:0005795">
    <property type="term" value="C:Golgi stack"/>
    <property type="evidence" value="ECO:0007669"/>
    <property type="project" value="TreeGrafter"/>
</dbReference>
<comment type="cofactor">
    <cofactor evidence="6">
        <name>Mg(2+)</name>
        <dbReference type="ChEBI" id="CHEBI:18420"/>
    </cofactor>
    <text evidence="6">Binds 1 Mg(2+) ion per subunit.</text>
</comment>
<dbReference type="SUPFAM" id="SSF54585">
    <property type="entry name" value="Cdc48 domain 2-like"/>
    <property type="match status" value="1"/>
</dbReference>
<keyword evidence="5 6" id="KW-0653">Protein transport</keyword>
<dbReference type="Pfam" id="PF17862">
    <property type="entry name" value="AAA_lid_3"/>
    <property type="match status" value="1"/>
</dbReference>
<dbReference type="EMBL" id="GL349452">
    <property type="protein sequence ID" value="KNC48869.1"/>
    <property type="molecule type" value="Genomic_DNA"/>
</dbReference>
<dbReference type="eggNOG" id="KOG0741">
    <property type="taxonomic scope" value="Eukaryota"/>
</dbReference>
<evidence type="ECO:0000313" key="9">
    <source>
        <dbReference type="Proteomes" id="UP000054408"/>
    </source>
</evidence>
<dbReference type="GeneID" id="25564151"/>
<keyword evidence="2 6" id="KW-0813">Transport</keyword>
<dbReference type="GO" id="GO:0043001">
    <property type="term" value="P:Golgi to plasma membrane protein transport"/>
    <property type="evidence" value="ECO:0007669"/>
    <property type="project" value="TreeGrafter"/>
</dbReference>
<dbReference type="InterPro" id="IPR041569">
    <property type="entry name" value="AAA_lid_3"/>
</dbReference>
<dbReference type="InterPro" id="IPR003593">
    <property type="entry name" value="AAA+_ATPase"/>
</dbReference>
<dbReference type="GO" id="GO:0005524">
    <property type="term" value="F:ATP binding"/>
    <property type="evidence" value="ECO:0007669"/>
    <property type="project" value="UniProtKB-UniRule"/>
</dbReference>
<dbReference type="SUPFAM" id="SSF52540">
    <property type="entry name" value="P-loop containing nucleoside triphosphate hydrolases"/>
    <property type="match status" value="2"/>
</dbReference>